<comment type="caution">
    <text evidence="2">The sequence shown here is derived from an EMBL/GenBank/DDBJ whole genome shotgun (WGS) entry which is preliminary data.</text>
</comment>
<dbReference type="Pfam" id="PF00882">
    <property type="entry name" value="Zn_dep_PLPC"/>
    <property type="match status" value="1"/>
</dbReference>
<protein>
    <submittedName>
        <fullName evidence="2">Zinc dependent phospholipase C family protein</fullName>
    </submittedName>
</protein>
<dbReference type="InterPro" id="IPR029002">
    <property type="entry name" value="PLPC/GPLD1"/>
</dbReference>
<proteinExistence type="predicted"/>
<dbReference type="Proteomes" id="UP000824175">
    <property type="component" value="Unassembled WGS sequence"/>
</dbReference>
<gene>
    <name evidence="2" type="ORF">IAD15_01175</name>
</gene>
<sequence>MPSTYAHYRFGKEIKDLLDTNKQKIIEQYPTLFQLGVHGPDLLFYYHPLHHNDVSALGNTIHSLPAEQFFGPLFQRLKETDSPAALAYLYGYLCHFGLDTTCHTYIEKIQAEHIACHSEIEDDLERALLVLDHYDPVRYPLYQLIDYRKEDIPVIQSFYPTLDEHVIKTAIKGMRFYHHLLYCPHPFKRRLLIQGIKWIGQHPNLTGHIVMPEPDLRLQSTTAHLLTLYEKAKHVAIELFASLDDALLAGQVNHPYYQRTFDINEEEIQIEA</sequence>
<dbReference type="AlphaFoldDB" id="A0A9D1L0A0"/>
<evidence type="ECO:0000313" key="2">
    <source>
        <dbReference type="EMBL" id="HIU12672.1"/>
    </source>
</evidence>
<organism evidence="2 3">
    <name type="scientific">Candidatus Fimiplasma intestinipullorum</name>
    <dbReference type="NCBI Taxonomy" id="2840825"/>
    <lineage>
        <taxon>Bacteria</taxon>
        <taxon>Bacillati</taxon>
        <taxon>Bacillota</taxon>
        <taxon>Clostridia</taxon>
        <taxon>Eubacteriales</taxon>
        <taxon>Candidatus Fimiplasma</taxon>
    </lineage>
</organism>
<evidence type="ECO:0000313" key="3">
    <source>
        <dbReference type="Proteomes" id="UP000824175"/>
    </source>
</evidence>
<accession>A0A9D1L0A0</accession>
<evidence type="ECO:0000259" key="1">
    <source>
        <dbReference type="Pfam" id="PF00882"/>
    </source>
</evidence>
<reference evidence="2" key="2">
    <citation type="journal article" date="2021" name="PeerJ">
        <title>Extensive microbial diversity within the chicken gut microbiome revealed by metagenomics and culture.</title>
        <authorList>
            <person name="Gilroy R."/>
            <person name="Ravi A."/>
            <person name="Getino M."/>
            <person name="Pursley I."/>
            <person name="Horton D.L."/>
            <person name="Alikhan N.F."/>
            <person name="Baker D."/>
            <person name="Gharbi K."/>
            <person name="Hall N."/>
            <person name="Watson M."/>
            <person name="Adriaenssens E.M."/>
            <person name="Foster-Nyarko E."/>
            <person name="Jarju S."/>
            <person name="Secka A."/>
            <person name="Antonio M."/>
            <person name="Oren A."/>
            <person name="Chaudhuri R.R."/>
            <person name="La Ragione R."/>
            <person name="Hildebrand F."/>
            <person name="Pallen M.J."/>
        </authorList>
    </citation>
    <scope>NUCLEOTIDE SEQUENCE</scope>
    <source>
        <strain evidence="2">CHK195-11698</strain>
    </source>
</reference>
<dbReference type="EMBL" id="DVMJ01000008">
    <property type="protein sequence ID" value="HIU12672.1"/>
    <property type="molecule type" value="Genomic_DNA"/>
</dbReference>
<feature type="domain" description="Phospholipase C/D" evidence="1">
    <location>
        <begin position="7"/>
        <end position="125"/>
    </location>
</feature>
<reference evidence="2" key="1">
    <citation type="submission" date="2020-10" db="EMBL/GenBank/DDBJ databases">
        <authorList>
            <person name="Gilroy R."/>
        </authorList>
    </citation>
    <scope>NUCLEOTIDE SEQUENCE</scope>
    <source>
        <strain evidence="2">CHK195-11698</strain>
    </source>
</reference>
<name>A0A9D1L0A0_9FIRM</name>